<organism evidence="1 2">
    <name type="scientific">Yersinia enterocolitica</name>
    <dbReference type="NCBI Taxonomy" id="630"/>
    <lineage>
        <taxon>Bacteria</taxon>
        <taxon>Pseudomonadati</taxon>
        <taxon>Pseudomonadota</taxon>
        <taxon>Gammaproteobacteria</taxon>
        <taxon>Enterobacterales</taxon>
        <taxon>Yersiniaceae</taxon>
        <taxon>Yersinia</taxon>
    </lineage>
</organism>
<name>A0A0H5HCD3_YEREN</name>
<proteinExistence type="predicted"/>
<protein>
    <submittedName>
        <fullName evidence="1">Uncharacterized protein</fullName>
    </submittedName>
</protein>
<evidence type="ECO:0000313" key="1">
    <source>
        <dbReference type="EMBL" id="CFQ77586.1"/>
    </source>
</evidence>
<dbReference type="Proteomes" id="UP000048841">
    <property type="component" value="Unassembled WGS sequence"/>
</dbReference>
<sequence length="52" mass="5812">MFNKTDLAGKVAIVTSFRPDAASIKGEETGAGLTEKLYKFSTYRKMLADYFE</sequence>
<dbReference type="AlphaFoldDB" id="A0A0H5HCD3"/>
<evidence type="ECO:0000313" key="2">
    <source>
        <dbReference type="Proteomes" id="UP000048841"/>
    </source>
</evidence>
<accession>A0A0H5HCD3</accession>
<reference evidence="1 2" key="1">
    <citation type="submission" date="2015-03" db="EMBL/GenBank/DDBJ databases">
        <authorList>
            <person name="Murphy D."/>
        </authorList>
    </citation>
    <scope>NUCLEOTIDE SEQUENCE [LARGE SCALE GENOMIC DNA]</scope>
    <source>
        <strain evidence="1 2">IP26249</strain>
    </source>
</reference>
<gene>
    <name evidence="1" type="ORF">ERS137941_04222</name>
</gene>
<dbReference type="EMBL" id="CGBR01000071">
    <property type="protein sequence ID" value="CFQ77586.1"/>
    <property type="molecule type" value="Genomic_DNA"/>
</dbReference>